<sequence>MIGPRASRKATHIGTGLVYLLFWPLYSDEVPARYACASVPGLASLYFFLVGIGILKDQSLLNRSTRSGHRQELLKGPLWYGLAHTILTIIFWRKSPTGITAITMLCAGDGAAEWFGRRFGDSNPLPHNPTKTWAGSIACAAFGFSTAVLYVQGAAALGLLDPQQPHSTILAVTAATSLVSAAAESLPSGEWDNVVISIAAAGTSWLLYGS</sequence>
<keyword evidence="3" id="KW-0150">Chloroplast</keyword>
<evidence type="ECO:0000256" key="7">
    <source>
        <dbReference type="ARBA" id="ARBA00022777"/>
    </source>
</evidence>
<evidence type="ECO:0000256" key="11">
    <source>
        <dbReference type="SAM" id="Phobius"/>
    </source>
</evidence>
<dbReference type="AlphaFoldDB" id="A0AAW1THN7"/>
<keyword evidence="8" id="KW-0809">Transit peptide</keyword>
<evidence type="ECO:0000256" key="9">
    <source>
        <dbReference type="ARBA" id="ARBA00022989"/>
    </source>
</evidence>
<feature type="transmembrane region" description="Helical" evidence="11">
    <location>
        <begin position="32"/>
        <end position="55"/>
    </location>
</feature>
<dbReference type="GO" id="GO:0016020">
    <property type="term" value="C:membrane"/>
    <property type="evidence" value="ECO:0007669"/>
    <property type="project" value="UniProtKB-SubCell"/>
</dbReference>
<evidence type="ECO:0000256" key="8">
    <source>
        <dbReference type="ARBA" id="ARBA00022946"/>
    </source>
</evidence>
<dbReference type="Proteomes" id="UP001485043">
    <property type="component" value="Unassembled WGS sequence"/>
</dbReference>
<keyword evidence="6 11" id="KW-0812">Transmembrane</keyword>
<evidence type="ECO:0000256" key="2">
    <source>
        <dbReference type="ARBA" id="ARBA00010794"/>
    </source>
</evidence>
<comment type="caution">
    <text evidence="12">The sequence shown here is derived from an EMBL/GenBank/DDBJ whole genome shotgun (WGS) entry which is preliminary data.</text>
</comment>
<organism evidence="12 13">
    <name type="scientific">Apatococcus fuscideae</name>
    <dbReference type="NCBI Taxonomy" id="2026836"/>
    <lineage>
        <taxon>Eukaryota</taxon>
        <taxon>Viridiplantae</taxon>
        <taxon>Chlorophyta</taxon>
        <taxon>core chlorophytes</taxon>
        <taxon>Trebouxiophyceae</taxon>
        <taxon>Chlorellales</taxon>
        <taxon>Chlorellaceae</taxon>
        <taxon>Apatococcus</taxon>
    </lineage>
</organism>
<evidence type="ECO:0000256" key="6">
    <source>
        <dbReference type="ARBA" id="ARBA00022692"/>
    </source>
</evidence>
<keyword evidence="5" id="KW-0808">Transferase</keyword>
<evidence type="ECO:0000313" key="13">
    <source>
        <dbReference type="Proteomes" id="UP001485043"/>
    </source>
</evidence>
<keyword evidence="7" id="KW-0418">Kinase</keyword>
<comment type="subcellular location">
    <subcellularLocation>
        <location evidence="1">Plastid</location>
        <location evidence="1">Chloroplast membrane</location>
        <topology evidence="1">Multi-pass membrane protein</topology>
    </subcellularLocation>
</comment>
<evidence type="ECO:0008006" key="14">
    <source>
        <dbReference type="Google" id="ProtNLM"/>
    </source>
</evidence>
<keyword evidence="13" id="KW-1185">Reference proteome</keyword>
<comment type="similarity">
    <text evidence="2">Belongs to the polyprenol kinase family.</text>
</comment>
<dbReference type="EMBL" id="JALJOV010000047">
    <property type="protein sequence ID" value="KAK9868067.1"/>
    <property type="molecule type" value="Genomic_DNA"/>
</dbReference>
<evidence type="ECO:0000256" key="4">
    <source>
        <dbReference type="ARBA" id="ARBA00022640"/>
    </source>
</evidence>
<dbReference type="GO" id="GO:0016301">
    <property type="term" value="F:kinase activity"/>
    <property type="evidence" value="ECO:0007669"/>
    <property type="project" value="UniProtKB-KW"/>
</dbReference>
<keyword evidence="9 11" id="KW-1133">Transmembrane helix</keyword>
<reference evidence="12 13" key="1">
    <citation type="journal article" date="2024" name="Nat. Commun.">
        <title>Phylogenomics reveals the evolutionary origins of lichenization in chlorophyte algae.</title>
        <authorList>
            <person name="Puginier C."/>
            <person name="Libourel C."/>
            <person name="Otte J."/>
            <person name="Skaloud P."/>
            <person name="Haon M."/>
            <person name="Grisel S."/>
            <person name="Petersen M."/>
            <person name="Berrin J.G."/>
            <person name="Delaux P.M."/>
            <person name="Dal Grande F."/>
            <person name="Keller J."/>
        </authorList>
    </citation>
    <scope>NUCLEOTIDE SEQUENCE [LARGE SCALE GENOMIC DNA]</scope>
    <source>
        <strain evidence="12 13">SAG 2523</strain>
    </source>
</reference>
<evidence type="ECO:0000256" key="3">
    <source>
        <dbReference type="ARBA" id="ARBA00022528"/>
    </source>
</evidence>
<dbReference type="PANTHER" id="PTHR32523">
    <property type="entry name" value="PHYTOL KINASE 1, CHLOROPLASTIC"/>
    <property type="match status" value="1"/>
</dbReference>
<protein>
    <recommendedName>
        <fullName evidence="14">Phytol kinase</fullName>
    </recommendedName>
</protein>
<dbReference type="PANTHER" id="PTHR32523:SF7">
    <property type="entry name" value="FARNESOL KINASE, CHLOROPLASTIC"/>
    <property type="match status" value="1"/>
</dbReference>
<feature type="transmembrane region" description="Helical" evidence="11">
    <location>
        <begin position="76"/>
        <end position="92"/>
    </location>
</feature>
<accession>A0AAW1THN7</accession>
<feature type="transmembrane region" description="Helical" evidence="11">
    <location>
        <begin position="9"/>
        <end position="26"/>
    </location>
</feature>
<keyword evidence="4" id="KW-0934">Plastid</keyword>
<evidence type="ECO:0000256" key="5">
    <source>
        <dbReference type="ARBA" id="ARBA00022679"/>
    </source>
</evidence>
<evidence type="ECO:0000256" key="10">
    <source>
        <dbReference type="ARBA" id="ARBA00023136"/>
    </source>
</evidence>
<evidence type="ECO:0000313" key="12">
    <source>
        <dbReference type="EMBL" id="KAK9868067.1"/>
    </source>
</evidence>
<evidence type="ECO:0000256" key="1">
    <source>
        <dbReference type="ARBA" id="ARBA00004508"/>
    </source>
</evidence>
<proteinExistence type="inferred from homology"/>
<name>A0AAW1THN7_9CHLO</name>
<dbReference type="InterPro" id="IPR039606">
    <property type="entry name" value="Phytol/farnesol_kinase"/>
</dbReference>
<keyword evidence="10 11" id="KW-0472">Membrane</keyword>
<dbReference type="GO" id="GO:0009507">
    <property type="term" value="C:chloroplast"/>
    <property type="evidence" value="ECO:0007669"/>
    <property type="project" value="UniProtKB-SubCell"/>
</dbReference>
<gene>
    <name evidence="12" type="ORF">WJX84_001476</name>
</gene>